<dbReference type="InParanoid" id="A0A0C3H7J6"/>
<sequence>MNKISEPLTTLDEATQALYNRAIADPSSLTDRERRIITHRPPPQEEDALCRTACEQSVSELVTKAIQKGDSLTWKEAHLLSAGFVPSQAGRLLSERVRMSETDRDLTHRAAAAATTEEMEVAQGNARAVLTRFHAAKGEALKFLKDSDMQNIKYAMNVPWQEHVLGLTETTVCGLVIFISDVLDGASFKGQIEAAMRHGFNCYPNLTNKAVVAKFTLYWVEDNNPRALRDRFTSMRDGNSFPTGLRSDAFLYVDQVAMRSRDTARPFVWLWEPNETAVPLKVDIKHIAPALFARLTQRDLATEKERKWPYRDTPELQHLHRAANRSSNTEGELDGIWPPAHRLM</sequence>
<organism evidence="1 2">
    <name type="scientific">Oidiodendron maius (strain Zn)</name>
    <dbReference type="NCBI Taxonomy" id="913774"/>
    <lineage>
        <taxon>Eukaryota</taxon>
        <taxon>Fungi</taxon>
        <taxon>Dikarya</taxon>
        <taxon>Ascomycota</taxon>
        <taxon>Pezizomycotina</taxon>
        <taxon>Leotiomycetes</taxon>
        <taxon>Leotiomycetes incertae sedis</taxon>
        <taxon>Myxotrichaceae</taxon>
        <taxon>Oidiodendron</taxon>
    </lineage>
</organism>
<keyword evidence="2" id="KW-1185">Reference proteome</keyword>
<evidence type="ECO:0000313" key="1">
    <source>
        <dbReference type="EMBL" id="KIM98401.1"/>
    </source>
</evidence>
<dbReference type="Proteomes" id="UP000054321">
    <property type="component" value="Unassembled WGS sequence"/>
</dbReference>
<dbReference type="AlphaFoldDB" id="A0A0C3H7J6"/>
<reference evidence="2" key="2">
    <citation type="submission" date="2015-01" db="EMBL/GenBank/DDBJ databases">
        <title>Evolutionary Origins and Diversification of the Mycorrhizal Mutualists.</title>
        <authorList>
            <consortium name="DOE Joint Genome Institute"/>
            <consortium name="Mycorrhizal Genomics Consortium"/>
            <person name="Kohler A."/>
            <person name="Kuo A."/>
            <person name="Nagy L.G."/>
            <person name="Floudas D."/>
            <person name="Copeland A."/>
            <person name="Barry K.W."/>
            <person name="Cichocki N."/>
            <person name="Veneault-Fourrey C."/>
            <person name="LaButti K."/>
            <person name="Lindquist E.A."/>
            <person name="Lipzen A."/>
            <person name="Lundell T."/>
            <person name="Morin E."/>
            <person name="Murat C."/>
            <person name="Riley R."/>
            <person name="Ohm R."/>
            <person name="Sun H."/>
            <person name="Tunlid A."/>
            <person name="Henrissat B."/>
            <person name="Grigoriev I.V."/>
            <person name="Hibbett D.S."/>
            <person name="Martin F."/>
        </authorList>
    </citation>
    <scope>NUCLEOTIDE SEQUENCE [LARGE SCALE GENOMIC DNA]</scope>
    <source>
        <strain evidence="2">Zn</strain>
    </source>
</reference>
<accession>A0A0C3H7J6</accession>
<proteinExistence type="predicted"/>
<protein>
    <submittedName>
        <fullName evidence="1">Uncharacterized protein</fullName>
    </submittedName>
</protein>
<gene>
    <name evidence="1" type="ORF">OIDMADRAFT_128014</name>
</gene>
<dbReference type="EMBL" id="KN832880">
    <property type="protein sequence ID" value="KIM98401.1"/>
    <property type="molecule type" value="Genomic_DNA"/>
</dbReference>
<evidence type="ECO:0000313" key="2">
    <source>
        <dbReference type="Proteomes" id="UP000054321"/>
    </source>
</evidence>
<name>A0A0C3H7J6_OIDMZ</name>
<dbReference type="OrthoDB" id="4777915at2759"/>
<dbReference type="HOGENOM" id="CLU_733704_0_0_1"/>
<reference evidence="1 2" key="1">
    <citation type="submission" date="2014-04" db="EMBL/GenBank/DDBJ databases">
        <authorList>
            <consortium name="DOE Joint Genome Institute"/>
            <person name="Kuo A."/>
            <person name="Martino E."/>
            <person name="Perotto S."/>
            <person name="Kohler A."/>
            <person name="Nagy L.G."/>
            <person name="Floudas D."/>
            <person name="Copeland A."/>
            <person name="Barry K.W."/>
            <person name="Cichocki N."/>
            <person name="Veneault-Fourrey C."/>
            <person name="LaButti K."/>
            <person name="Lindquist E.A."/>
            <person name="Lipzen A."/>
            <person name="Lundell T."/>
            <person name="Morin E."/>
            <person name="Murat C."/>
            <person name="Sun H."/>
            <person name="Tunlid A."/>
            <person name="Henrissat B."/>
            <person name="Grigoriev I.V."/>
            <person name="Hibbett D.S."/>
            <person name="Martin F."/>
            <person name="Nordberg H.P."/>
            <person name="Cantor M.N."/>
            <person name="Hua S.X."/>
        </authorList>
    </citation>
    <scope>NUCLEOTIDE SEQUENCE [LARGE SCALE GENOMIC DNA]</scope>
    <source>
        <strain evidence="1 2">Zn</strain>
    </source>
</reference>